<comment type="caution">
    <text evidence="2">The sequence shown here is derived from an EMBL/GenBank/DDBJ whole genome shotgun (WGS) entry which is preliminary data.</text>
</comment>
<dbReference type="InterPro" id="IPR036280">
    <property type="entry name" value="Multihaem_cyt_sf"/>
</dbReference>
<feature type="non-terminal residue" evidence="2">
    <location>
        <position position="160"/>
    </location>
</feature>
<evidence type="ECO:0000256" key="1">
    <source>
        <dbReference type="SAM" id="SignalP"/>
    </source>
</evidence>
<name>A0A7Y2EBR1_UNCEI</name>
<keyword evidence="1" id="KW-0732">Signal</keyword>
<dbReference type="SUPFAM" id="SSF48695">
    <property type="entry name" value="Multiheme cytochromes"/>
    <property type="match status" value="1"/>
</dbReference>
<reference evidence="2 3" key="1">
    <citation type="submission" date="2020-03" db="EMBL/GenBank/DDBJ databases">
        <title>Metabolic flexibility allows generalist bacteria to become dominant in a frequently disturbed ecosystem.</title>
        <authorList>
            <person name="Chen Y.-J."/>
            <person name="Leung P.M."/>
            <person name="Bay S.K."/>
            <person name="Hugenholtz P."/>
            <person name="Kessler A.J."/>
            <person name="Shelley G."/>
            <person name="Waite D.W."/>
            <person name="Cook P.L."/>
            <person name="Greening C."/>
        </authorList>
    </citation>
    <scope>NUCLEOTIDE SEQUENCE [LARGE SCALE GENOMIC DNA]</scope>
    <source>
        <strain evidence="2">SS_bin_28</strain>
    </source>
</reference>
<feature type="chain" id="PRO_5031083123" description="Cytochrome c-552/4 domain-containing protein" evidence="1">
    <location>
        <begin position="23"/>
        <end position="160"/>
    </location>
</feature>
<dbReference type="AlphaFoldDB" id="A0A7Y2EBR1"/>
<dbReference type="PROSITE" id="PS51257">
    <property type="entry name" value="PROKAR_LIPOPROTEIN"/>
    <property type="match status" value="1"/>
</dbReference>
<sequence>MSSLLKTLLPVLGIGMLLTWQACDRTVTRVVENPDVTDATSNCFECHSDDDTFLIAAGQQWENSFHASGLNIDRGSRESCAGCHVSEGFVQRANGEPVTGHDNPSVIHCFTCHAPHTNGDFSLRWTEDAELQDGTTFDLSNGNTCVSCHHSRRDVNTYVG</sequence>
<protein>
    <recommendedName>
        <fullName evidence="4">Cytochrome c-552/4 domain-containing protein</fullName>
    </recommendedName>
</protein>
<organism evidence="2 3">
    <name type="scientific">Eiseniibacteriota bacterium</name>
    <dbReference type="NCBI Taxonomy" id="2212470"/>
    <lineage>
        <taxon>Bacteria</taxon>
        <taxon>Candidatus Eiseniibacteriota</taxon>
    </lineage>
</organism>
<evidence type="ECO:0008006" key="4">
    <source>
        <dbReference type="Google" id="ProtNLM"/>
    </source>
</evidence>
<dbReference type="Gene3D" id="1.10.1130.10">
    <property type="entry name" value="Flavocytochrome C3, Chain A"/>
    <property type="match status" value="1"/>
</dbReference>
<evidence type="ECO:0000313" key="3">
    <source>
        <dbReference type="Proteomes" id="UP000547674"/>
    </source>
</evidence>
<feature type="signal peptide" evidence="1">
    <location>
        <begin position="1"/>
        <end position="22"/>
    </location>
</feature>
<accession>A0A7Y2EBR1</accession>
<dbReference type="EMBL" id="JABDJR010000384">
    <property type="protein sequence ID" value="NNF07020.1"/>
    <property type="molecule type" value="Genomic_DNA"/>
</dbReference>
<dbReference type="Proteomes" id="UP000547674">
    <property type="component" value="Unassembled WGS sequence"/>
</dbReference>
<proteinExistence type="predicted"/>
<gene>
    <name evidence="2" type="ORF">HKN21_09690</name>
</gene>
<evidence type="ECO:0000313" key="2">
    <source>
        <dbReference type="EMBL" id="NNF07020.1"/>
    </source>
</evidence>